<gene>
    <name evidence="2" type="ORF">AAFF_G00123830</name>
</gene>
<reference evidence="2" key="1">
    <citation type="journal article" date="2023" name="Science">
        <title>Genome structures resolve the early diversification of teleost fishes.</title>
        <authorList>
            <person name="Parey E."/>
            <person name="Louis A."/>
            <person name="Montfort J."/>
            <person name="Bouchez O."/>
            <person name="Roques C."/>
            <person name="Iampietro C."/>
            <person name="Lluch J."/>
            <person name="Castinel A."/>
            <person name="Donnadieu C."/>
            <person name="Desvignes T."/>
            <person name="Floi Bucao C."/>
            <person name="Jouanno E."/>
            <person name="Wen M."/>
            <person name="Mejri S."/>
            <person name="Dirks R."/>
            <person name="Jansen H."/>
            <person name="Henkel C."/>
            <person name="Chen W.J."/>
            <person name="Zahm M."/>
            <person name="Cabau C."/>
            <person name="Klopp C."/>
            <person name="Thompson A.W."/>
            <person name="Robinson-Rechavi M."/>
            <person name="Braasch I."/>
            <person name="Lecointre G."/>
            <person name="Bobe J."/>
            <person name="Postlethwait J.H."/>
            <person name="Berthelot C."/>
            <person name="Roest Crollius H."/>
            <person name="Guiguen Y."/>
        </authorList>
    </citation>
    <scope>NUCLEOTIDE SEQUENCE</scope>
    <source>
        <strain evidence="2">NC1722</strain>
    </source>
</reference>
<organism evidence="2 3">
    <name type="scientific">Aldrovandia affinis</name>
    <dbReference type="NCBI Taxonomy" id="143900"/>
    <lineage>
        <taxon>Eukaryota</taxon>
        <taxon>Metazoa</taxon>
        <taxon>Chordata</taxon>
        <taxon>Craniata</taxon>
        <taxon>Vertebrata</taxon>
        <taxon>Euteleostomi</taxon>
        <taxon>Actinopterygii</taxon>
        <taxon>Neopterygii</taxon>
        <taxon>Teleostei</taxon>
        <taxon>Notacanthiformes</taxon>
        <taxon>Halosauridae</taxon>
        <taxon>Aldrovandia</taxon>
    </lineage>
</organism>
<name>A0AAD7RRW2_9TELE</name>
<evidence type="ECO:0000313" key="2">
    <source>
        <dbReference type="EMBL" id="KAJ8389177.1"/>
    </source>
</evidence>
<evidence type="ECO:0000256" key="1">
    <source>
        <dbReference type="SAM" id="MobiDB-lite"/>
    </source>
</evidence>
<feature type="region of interest" description="Disordered" evidence="1">
    <location>
        <begin position="1"/>
        <end position="23"/>
    </location>
</feature>
<feature type="region of interest" description="Disordered" evidence="1">
    <location>
        <begin position="86"/>
        <end position="111"/>
    </location>
</feature>
<proteinExistence type="predicted"/>
<feature type="region of interest" description="Disordered" evidence="1">
    <location>
        <begin position="131"/>
        <end position="160"/>
    </location>
</feature>
<sequence>MGVVTSPLCPITTDLAGPPDLPAAQDHGADWVLRPTVERERPVSVRRERDQDRRADVTCAPGIGGVCGVEYVCHAIVALHPPLDRDPIVPLRRKERKPVAPSASPPKTSTYARVPVRGESVRLSVCFLQNNGSPVQDVPGQGVGRKKDSLPSDCSIKIQH</sequence>
<evidence type="ECO:0000313" key="3">
    <source>
        <dbReference type="Proteomes" id="UP001221898"/>
    </source>
</evidence>
<comment type="caution">
    <text evidence="2">The sequence shown here is derived from an EMBL/GenBank/DDBJ whole genome shotgun (WGS) entry which is preliminary data.</text>
</comment>
<protein>
    <submittedName>
        <fullName evidence="2">Uncharacterized protein</fullName>
    </submittedName>
</protein>
<dbReference type="EMBL" id="JAINUG010000186">
    <property type="protein sequence ID" value="KAJ8389177.1"/>
    <property type="molecule type" value="Genomic_DNA"/>
</dbReference>
<keyword evidence="3" id="KW-1185">Reference proteome</keyword>
<dbReference type="Proteomes" id="UP001221898">
    <property type="component" value="Unassembled WGS sequence"/>
</dbReference>
<accession>A0AAD7RRW2</accession>
<dbReference type="AlphaFoldDB" id="A0AAD7RRW2"/>